<dbReference type="Proteomes" id="UP000735205">
    <property type="component" value="Unassembled WGS sequence"/>
</dbReference>
<dbReference type="SUPFAM" id="SSF53850">
    <property type="entry name" value="Periplasmic binding protein-like II"/>
    <property type="match status" value="1"/>
</dbReference>
<accession>A0ABS5QTQ8</accession>
<dbReference type="CDD" id="cd00996">
    <property type="entry name" value="PBP2_AatB_like"/>
    <property type="match status" value="1"/>
</dbReference>
<protein>
    <submittedName>
        <fullName evidence="3">Amino acid ABC transporter substrate-binding protein</fullName>
    </submittedName>
</protein>
<comment type="caution">
    <text evidence="3">The sequence shown here is derived from an EMBL/GenBank/DDBJ whole genome shotgun (WGS) entry which is preliminary data.</text>
</comment>
<gene>
    <name evidence="3" type="ORF">G6R28_04580</name>
</gene>
<sequence>MKKSNRKKTIINGLFALIIVALVAGLTYTFAGPGKGENKDQWKKIEQKKTITIGLDDTFAPMGFRDANGKIVGFDIDLADKVFANLGIKVNWQPIDWSMKETELKTGKIDAIWNGYTKTAERAKKVNFSTSYHKAPIALITKKSSGITKYSDMKDKTLGLQTQSSAESALADQPKVLKQYIKNQTAVGYDTFDKAFTDLNNDRIDGILVDEDYARYFIKQQGTADNYNIITGQFDTSDFVVGFRKGDKTLQKKVNEQLAKLEKDGYMKTIENRWFG</sequence>
<keyword evidence="4" id="KW-1185">Reference proteome</keyword>
<name>A0ABS5QTQ8_9LACO</name>
<dbReference type="SMART" id="SM00062">
    <property type="entry name" value="PBPb"/>
    <property type="match status" value="1"/>
</dbReference>
<keyword evidence="1" id="KW-0732">Signal</keyword>
<reference evidence="3 4" key="1">
    <citation type="submission" date="2020-02" db="EMBL/GenBank/DDBJ databases">
        <title>Fructobacillus sp. isolated from paper mulberry of Taiwan.</title>
        <authorList>
            <person name="Lin S.-T."/>
        </authorList>
    </citation>
    <scope>NUCLEOTIDE SEQUENCE [LARGE SCALE GENOMIC DNA]</scope>
    <source>
        <strain evidence="3 4">M1-21</strain>
    </source>
</reference>
<evidence type="ECO:0000313" key="4">
    <source>
        <dbReference type="Proteomes" id="UP000735205"/>
    </source>
</evidence>
<dbReference type="InterPro" id="IPR001638">
    <property type="entry name" value="Solute-binding_3/MltF_N"/>
</dbReference>
<proteinExistence type="predicted"/>
<dbReference type="RefSeq" id="WP_213793062.1">
    <property type="nucleotide sequence ID" value="NZ_JAAMFJ010000002.1"/>
</dbReference>
<evidence type="ECO:0000259" key="2">
    <source>
        <dbReference type="SMART" id="SM00062"/>
    </source>
</evidence>
<feature type="domain" description="Solute-binding protein family 3/N-terminal" evidence="2">
    <location>
        <begin position="50"/>
        <end position="276"/>
    </location>
</feature>
<dbReference type="Gene3D" id="3.40.190.10">
    <property type="entry name" value="Periplasmic binding protein-like II"/>
    <property type="match status" value="2"/>
</dbReference>
<dbReference type="EMBL" id="JAAMFJ010000002">
    <property type="protein sequence ID" value="MBS9336506.1"/>
    <property type="molecule type" value="Genomic_DNA"/>
</dbReference>
<evidence type="ECO:0000256" key="1">
    <source>
        <dbReference type="ARBA" id="ARBA00022729"/>
    </source>
</evidence>
<dbReference type="PANTHER" id="PTHR35936:SF34">
    <property type="entry name" value="ABC TRANSPORTER EXTRACELLULAR-BINDING PROTEIN YCKB-RELATED"/>
    <property type="match status" value="1"/>
</dbReference>
<evidence type="ECO:0000313" key="3">
    <source>
        <dbReference type="EMBL" id="MBS9336506.1"/>
    </source>
</evidence>
<dbReference type="Pfam" id="PF00497">
    <property type="entry name" value="SBP_bac_3"/>
    <property type="match status" value="1"/>
</dbReference>
<dbReference type="PANTHER" id="PTHR35936">
    <property type="entry name" value="MEMBRANE-BOUND LYTIC MUREIN TRANSGLYCOSYLASE F"/>
    <property type="match status" value="1"/>
</dbReference>
<organism evidence="3 4">
    <name type="scientific">Fructobacillus papyrifericola</name>
    <dbReference type="NCBI Taxonomy" id="2713172"/>
    <lineage>
        <taxon>Bacteria</taxon>
        <taxon>Bacillati</taxon>
        <taxon>Bacillota</taxon>
        <taxon>Bacilli</taxon>
        <taxon>Lactobacillales</taxon>
        <taxon>Lactobacillaceae</taxon>
        <taxon>Fructobacillus</taxon>
    </lineage>
</organism>